<accession>A0A833Y0H1</accession>
<keyword evidence="8" id="KW-0482">Metalloprotease</keyword>
<evidence type="ECO:0000256" key="1">
    <source>
        <dbReference type="ARBA" id="ARBA00001947"/>
    </source>
</evidence>
<keyword evidence="7 11" id="KW-1133">Transmembrane helix</keyword>
<dbReference type="Proteomes" id="UP000619265">
    <property type="component" value="Unassembled WGS sequence"/>
</dbReference>
<dbReference type="GO" id="GO:0006508">
    <property type="term" value="P:proteolysis"/>
    <property type="evidence" value="ECO:0007669"/>
    <property type="project" value="UniProtKB-KW"/>
</dbReference>
<dbReference type="PANTHER" id="PTHR42837">
    <property type="entry name" value="REGULATOR OF SIGMA-E PROTEASE RSEP"/>
    <property type="match status" value="1"/>
</dbReference>
<evidence type="ECO:0000313" key="14">
    <source>
        <dbReference type="Proteomes" id="UP000619265"/>
    </source>
</evidence>
<keyword evidence="4 11" id="KW-0812">Transmembrane</keyword>
<protein>
    <recommendedName>
        <fullName evidence="12">Peptidase M50 domain-containing protein</fullName>
    </recommendedName>
</protein>
<dbReference type="CDD" id="cd06163">
    <property type="entry name" value="S2P-M50_PDZ_RseP-like"/>
    <property type="match status" value="1"/>
</dbReference>
<keyword evidence="6" id="KW-0862">Zinc</keyword>
<organism evidence="13 14">
    <name type="scientific">Juglans regia</name>
    <name type="common">English walnut</name>
    <dbReference type="NCBI Taxonomy" id="51240"/>
    <lineage>
        <taxon>Eukaryota</taxon>
        <taxon>Viridiplantae</taxon>
        <taxon>Streptophyta</taxon>
        <taxon>Embryophyta</taxon>
        <taxon>Tracheophyta</taxon>
        <taxon>Spermatophyta</taxon>
        <taxon>Magnoliopsida</taxon>
        <taxon>eudicotyledons</taxon>
        <taxon>Gunneridae</taxon>
        <taxon>Pentapetalae</taxon>
        <taxon>rosids</taxon>
        <taxon>fabids</taxon>
        <taxon>Fagales</taxon>
        <taxon>Juglandaceae</taxon>
        <taxon>Juglans</taxon>
    </lineage>
</organism>
<comment type="caution">
    <text evidence="13">The sequence shown here is derived from an EMBL/GenBank/DDBJ whole genome shotgun (WGS) entry which is preliminary data.</text>
</comment>
<keyword evidence="9 11" id="KW-0472">Membrane</keyword>
<dbReference type="Gramene" id="Jr01_18940_p1">
    <property type="protein sequence ID" value="cds.Jr01_18940_p1"/>
    <property type="gene ID" value="Jr01_18940"/>
</dbReference>
<dbReference type="InterPro" id="IPR004387">
    <property type="entry name" value="Pept_M50_Zn"/>
</dbReference>
<gene>
    <name evidence="13" type="ORF">F2P56_001748</name>
</gene>
<sequence length="237" mass="26368">MGCWEGRKGEEEKESGRRNRITGKKGEDGWRKDFYPNSPFSFCYSFSPSRLALNFTNQFFLEKSRNPLGKIPDFRSWAISGLDVGDFENAQFVLESAAVLSAIIIVHESGHFLAAYLQGIHLSKFPVGFGPILAKFNANNVEYSIRAFPLGGFVGFPDNGPESGIPVKDENLLKNRPVFDRVIVISAGVVANIIFAYVIIFIQVFSFGLPVREAFPGVLVTPRTQKGQRITTCHLQT</sequence>
<feature type="region of interest" description="Disordered" evidence="10">
    <location>
        <begin position="1"/>
        <end position="24"/>
    </location>
</feature>
<evidence type="ECO:0000256" key="5">
    <source>
        <dbReference type="ARBA" id="ARBA00022801"/>
    </source>
</evidence>
<reference evidence="13" key="2">
    <citation type="submission" date="2020-03" db="EMBL/GenBank/DDBJ databases">
        <title>Walnut 2.0.</title>
        <authorList>
            <person name="Marrano A."/>
            <person name="Britton M."/>
            <person name="Zimin A.V."/>
            <person name="Zaini P.A."/>
            <person name="Workman R."/>
            <person name="Puiu D."/>
            <person name="Bianco L."/>
            <person name="Allen B.J."/>
            <person name="Troggio M."/>
            <person name="Leslie C.A."/>
            <person name="Timp W."/>
            <person name="Dendekar A."/>
            <person name="Salzberg S.L."/>
            <person name="Neale D.B."/>
        </authorList>
    </citation>
    <scope>NUCLEOTIDE SEQUENCE</scope>
    <source>
        <tissue evidence="13">Leaves</tissue>
    </source>
</reference>
<dbReference type="PANTHER" id="PTHR42837:SF2">
    <property type="entry name" value="MEMBRANE METALLOPROTEASE ARASP2, CHLOROPLASTIC-RELATED"/>
    <property type="match status" value="1"/>
</dbReference>
<evidence type="ECO:0000256" key="8">
    <source>
        <dbReference type="ARBA" id="ARBA00023049"/>
    </source>
</evidence>
<dbReference type="Pfam" id="PF02163">
    <property type="entry name" value="Peptidase_M50"/>
    <property type="match status" value="1"/>
</dbReference>
<feature type="transmembrane region" description="Helical" evidence="11">
    <location>
        <begin position="182"/>
        <end position="205"/>
    </location>
</feature>
<dbReference type="AlphaFoldDB" id="A0A833Y0H1"/>
<comment type="cofactor">
    <cofactor evidence="1">
        <name>Zn(2+)</name>
        <dbReference type="ChEBI" id="CHEBI:29105"/>
    </cofactor>
</comment>
<name>A0A833Y0H1_JUGRE</name>
<evidence type="ECO:0000256" key="10">
    <source>
        <dbReference type="SAM" id="MobiDB-lite"/>
    </source>
</evidence>
<comment type="subcellular location">
    <subcellularLocation>
        <location evidence="2">Membrane</location>
        <topology evidence="2">Multi-pass membrane protein</topology>
    </subcellularLocation>
</comment>
<evidence type="ECO:0000256" key="6">
    <source>
        <dbReference type="ARBA" id="ARBA00022833"/>
    </source>
</evidence>
<evidence type="ECO:0000313" key="13">
    <source>
        <dbReference type="EMBL" id="KAF5481061.1"/>
    </source>
</evidence>
<evidence type="ECO:0000256" key="11">
    <source>
        <dbReference type="SAM" id="Phobius"/>
    </source>
</evidence>
<dbReference type="GO" id="GO:0016020">
    <property type="term" value="C:membrane"/>
    <property type="evidence" value="ECO:0007669"/>
    <property type="project" value="UniProtKB-SubCell"/>
</dbReference>
<evidence type="ECO:0000259" key="12">
    <source>
        <dbReference type="Pfam" id="PF02163"/>
    </source>
</evidence>
<feature type="compositionally biased region" description="Basic and acidic residues" evidence="10">
    <location>
        <begin position="1"/>
        <end position="17"/>
    </location>
</feature>
<proteinExistence type="predicted"/>
<dbReference type="InterPro" id="IPR008915">
    <property type="entry name" value="Peptidase_M50"/>
</dbReference>
<evidence type="ECO:0000256" key="4">
    <source>
        <dbReference type="ARBA" id="ARBA00022692"/>
    </source>
</evidence>
<feature type="domain" description="Peptidase M50" evidence="12">
    <location>
        <begin position="97"/>
        <end position="216"/>
    </location>
</feature>
<evidence type="ECO:0000256" key="7">
    <source>
        <dbReference type="ARBA" id="ARBA00022989"/>
    </source>
</evidence>
<dbReference type="GO" id="GO:0004222">
    <property type="term" value="F:metalloendopeptidase activity"/>
    <property type="evidence" value="ECO:0007669"/>
    <property type="project" value="InterPro"/>
</dbReference>
<keyword evidence="3" id="KW-0645">Protease</keyword>
<evidence type="ECO:0000256" key="2">
    <source>
        <dbReference type="ARBA" id="ARBA00004141"/>
    </source>
</evidence>
<evidence type="ECO:0000256" key="3">
    <source>
        <dbReference type="ARBA" id="ARBA00022670"/>
    </source>
</evidence>
<keyword evidence="5" id="KW-0378">Hydrolase</keyword>
<evidence type="ECO:0000256" key="9">
    <source>
        <dbReference type="ARBA" id="ARBA00023136"/>
    </source>
</evidence>
<dbReference type="EMBL" id="LIHL02000001">
    <property type="protein sequence ID" value="KAF5481061.1"/>
    <property type="molecule type" value="Genomic_DNA"/>
</dbReference>
<reference evidence="13" key="1">
    <citation type="submission" date="2015-10" db="EMBL/GenBank/DDBJ databases">
        <authorList>
            <person name="Martinez-Garcia P.J."/>
            <person name="Crepeau M.W."/>
            <person name="Puiu D."/>
            <person name="Gonzalez-Ibeas D."/>
            <person name="Whalen J."/>
            <person name="Stevens K."/>
            <person name="Paul R."/>
            <person name="Butterfield T."/>
            <person name="Britton M."/>
            <person name="Reagan R."/>
            <person name="Chakraborty S."/>
            <person name="Walawage S.L."/>
            <person name="Vasquez-Gross H.A."/>
            <person name="Cardeno C."/>
            <person name="Famula R."/>
            <person name="Pratt K."/>
            <person name="Kuruganti S."/>
            <person name="Aradhya M.K."/>
            <person name="Leslie C.A."/>
            <person name="Dandekar A.M."/>
            <person name="Salzberg S.L."/>
            <person name="Wegrzyn J.L."/>
            <person name="Langley C.H."/>
            <person name="Neale D.B."/>
        </authorList>
    </citation>
    <scope>NUCLEOTIDE SEQUENCE</scope>
    <source>
        <tissue evidence="13">Leaves</tissue>
    </source>
</reference>